<dbReference type="EMBL" id="CAESAG010000047">
    <property type="protein sequence ID" value="CAB4334266.1"/>
    <property type="molecule type" value="Genomic_DNA"/>
</dbReference>
<proteinExistence type="predicted"/>
<gene>
    <name evidence="2" type="ORF">UFOPK4080_00429</name>
</gene>
<dbReference type="SMART" id="SM00858">
    <property type="entry name" value="SAF"/>
    <property type="match status" value="1"/>
</dbReference>
<evidence type="ECO:0000259" key="1">
    <source>
        <dbReference type="SMART" id="SM00858"/>
    </source>
</evidence>
<sequence length="198" mass="21114">MSAKKAHSPRFVISIALFVAALLASFLMSVAANQKERYWVAINPVAAGSEVRSQDLAQIEVTLGESRGKYLPASLNPVGSLSLRRLLPGELIFIDSLTRAGESEINEEISLSLRSVDIPTAVAPGSLVNIYQLHDAKNGEAAIEPLQILHSVHVTSLDRKGSNFGGEVALTISANPREVARVLASSTSGRLVAVHSHE</sequence>
<dbReference type="AlphaFoldDB" id="A0A6J5YXQ0"/>
<dbReference type="CDD" id="cd11614">
    <property type="entry name" value="SAF_CpaB_FlgA_like"/>
    <property type="match status" value="1"/>
</dbReference>
<dbReference type="InterPro" id="IPR013974">
    <property type="entry name" value="SAF"/>
</dbReference>
<feature type="domain" description="SAF" evidence="1">
    <location>
        <begin position="36"/>
        <end position="98"/>
    </location>
</feature>
<reference evidence="2" key="1">
    <citation type="submission" date="2020-05" db="EMBL/GenBank/DDBJ databases">
        <authorList>
            <person name="Chiriac C."/>
            <person name="Salcher M."/>
            <person name="Ghai R."/>
            <person name="Kavagutti S V."/>
        </authorList>
    </citation>
    <scope>NUCLEOTIDE SEQUENCE</scope>
</reference>
<protein>
    <submittedName>
        <fullName evidence="2">Unannotated protein</fullName>
    </submittedName>
</protein>
<organism evidence="2">
    <name type="scientific">freshwater metagenome</name>
    <dbReference type="NCBI Taxonomy" id="449393"/>
    <lineage>
        <taxon>unclassified sequences</taxon>
        <taxon>metagenomes</taxon>
        <taxon>ecological metagenomes</taxon>
    </lineage>
</organism>
<name>A0A6J5YXQ0_9ZZZZ</name>
<evidence type="ECO:0000313" key="2">
    <source>
        <dbReference type="EMBL" id="CAB4334266.1"/>
    </source>
</evidence>
<accession>A0A6J5YXQ0</accession>